<dbReference type="OrthoDB" id="424572at2759"/>
<proteinExistence type="inferred from homology"/>
<dbReference type="GO" id="GO:0003743">
    <property type="term" value="F:translation initiation factor activity"/>
    <property type="evidence" value="ECO:0007669"/>
    <property type="project" value="TreeGrafter"/>
</dbReference>
<gene>
    <name evidence="7" type="ORF">MACJ_000152</name>
</gene>
<feature type="compositionally biased region" description="Acidic residues" evidence="5">
    <location>
        <begin position="538"/>
        <end position="558"/>
    </location>
</feature>
<dbReference type="Proteomes" id="UP000244803">
    <property type="component" value="Chromosome 1"/>
</dbReference>
<dbReference type="InterPro" id="IPR003307">
    <property type="entry name" value="W2_domain"/>
</dbReference>
<feature type="region of interest" description="Disordered" evidence="5">
    <location>
        <begin position="625"/>
        <end position="666"/>
    </location>
</feature>
<dbReference type="InterPro" id="IPR051956">
    <property type="entry name" value="eIF2B_epsilon"/>
</dbReference>
<evidence type="ECO:0000256" key="1">
    <source>
        <dbReference type="ARBA" id="ARBA00004514"/>
    </source>
</evidence>
<sequence>MEAVVLHQSDQFCMEPLNSYVDIFDLYIGNTSIWTETLSNLWYSGVNKVYLLVESYKLNKYNHLSSDSKAGGKEPKIKVDVVGLNVKMEVGTALREFFRLHGPMEPFILLFSNTLLTVPLTEAIEFHTELAKSNSSYCMTVLYVEDEKKRFSGLKNNSVILYDEKNELLYNSDEDVMEFESEFLKSLKSEQINIRYDLYQPGVYLCTNLIIETFLELFDQSSMEQLIVEMLTQEIKTSEMYMYVVKNDLSFPEYPAALRVETPRDYYNAYMEYVKRFTSTGATGTTGTTNAASGGVSKPTEKDYYGPMLTKNALFINDSSFTNMPLANEGVDNSLGDISVTNVNELFKGLNSSVTGSLVGLGFRIGKNSNVTNSIVFNNVVIGSHCKVNNSIIMNNVTIDDDMTLEPGSLVGPCCRVNKDLVRKATSNEAGPIRCAAMETKFYDLTVETQEDDSGTDYGLSSKEGGASTTGIGISHVWEVEAFITNPLNKIGSQYYDYVTFTMPDSVESTSDYDYDSEYEYASEGESRYASGTGSEYSDSDNEEEYGSGDEMYEEESEIVSEEFKEELVEMVHEALEDPKNLENKLLEIRSLRVAHNVTEHDTLYYIYTYGIEWVIRRFNEEKKDSRKHGGSSPGDLGRAEEENQGSGSVAGTHEDADIGVDDDKEDEVVEEEIQELIKIVESSMMNKLLDSFASKLAVKAYYNNTLNMCNKYSKSQLFFCQMCEALYHTDVLEFEGFEKWLEENGLKEDRLVSFAKWVES</sequence>
<evidence type="ECO:0000313" key="7">
    <source>
        <dbReference type="EMBL" id="UKJ87712.1"/>
    </source>
</evidence>
<reference evidence="7" key="1">
    <citation type="submission" date="2022-07" db="EMBL/GenBank/DDBJ databases">
        <title>Evaluation of T. orientalis genome assembly methods using nanopore sequencing and analysis of variation between genomes.</title>
        <authorList>
            <person name="Yam J."/>
            <person name="Micallef M.L."/>
            <person name="Liu M."/>
            <person name="Djordjevic S.P."/>
            <person name="Bogema D.R."/>
            <person name="Jenkins C."/>
        </authorList>
    </citation>
    <scope>NUCLEOTIDE SEQUENCE</scope>
    <source>
        <strain evidence="7">Fish Creek</strain>
    </source>
</reference>
<dbReference type="GO" id="GO:0005085">
    <property type="term" value="F:guanyl-nucleotide exchange factor activity"/>
    <property type="evidence" value="ECO:0007669"/>
    <property type="project" value="TreeGrafter"/>
</dbReference>
<accession>A0A976M3K8</accession>
<dbReference type="Gene3D" id="3.90.550.10">
    <property type="entry name" value="Spore Coat Polysaccharide Biosynthesis Protein SpsA, Chain A"/>
    <property type="match status" value="1"/>
</dbReference>
<dbReference type="SUPFAM" id="SSF53448">
    <property type="entry name" value="Nucleotide-diphospho-sugar transferases"/>
    <property type="match status" value="1"/>
</dbReference>
<organism evidence="7 8">
    <name type="scientific">Theileria orientalis</name>
    <dbReference type="NCBI Taxonomy" id="68886"/>
    <lineage>
        <taxon>Eukaryota</taxon>
        <taxon>Sar</taxon>
        <taxon>Alveolata</taxon>
        <taxon>Apicomplexa</taxon>
        <taxon>Aconoidasida</taxon>
        <taxon>Piroplasmida</taxon>
        <taxon>Theileriidae</taxon>
        <taxon>Theileria</taxon>
    </lineage>
</organism>
<dbReference type="GO" id="GO:0031369">
    <property type="term" value="F:translation initiation factor binding"/>
    <property type="evidence" value="ECO:0007669"/>
    <property type="project" value="TreeGrafter"/>
</dbReference>
<dbReference type="Gene3D" id="1.25.40.180">
    <property type="match status" value="1"/>
</dbReference>
<evidence type="ECO:0000313" key="8">
    <source>
        <dbReference type="Proteomes" id="UP000244803"/>
    </source>
</evidence>
<protein>
    <recommendedName>
        <fullName evidence="6">W2 domain-containing protein</fullName>
    </recommendedName>
</protein>
<evidence type="ECO:0000259" key="6">
    <source>
        <dbReference type="PROSITE" id="PS51363"/>
    </source>
</evidence>
<comment type="similarity">
    <text evidence="2">Belongs to the eIF-2B gamma/epsilon subunits family.</text>
</comment>
<evidence type="ECO:0000256" key="3">
    <source>
        <dbReference type="ARBA" id="ARBA00022490"/>
    </source>
</evidence>
<dbReference type="Gene3D" id="2.160.10.10">
    <property type="entry name" value="Hexapeptide repeat proteins"/>
    <property type="match status" value="1"/>
</dbReference>
<comment type="subcellular location">
    <subcellularLocation>
        <location evidence="1">Cytoplasm</location>
        <location evidence="1">Cytosol</location>
    </subcellularLocation>
</comment>
<keyword evidence="3" id="KW-0963">Cytoplasm</keyword>
<dbReference type="PROSITE" id="PS51363">
    <property type="entry name" value="W2"/>
    <property type="match status" value="1"/>
</dbReference>
<feature type="domain" description="W2" evidence="6">
    <location>
        <begin position="554"/>
        <end position="761"/>
    </location>
</feature>
<dbReference type="AlphaFoldDB" id="A0A976M3K8"/>
<dbReference type="InterPro" id="IPR029044">
    <property type="entry name" value="Nucleotide-diphossugar_trans"/>
</dbReference>
<evidence type="ECO:0000256" key="5">
    <source>
        <dbReference type="SAM" id="MobiDB-lite"/>
    </source>
</evidence>
<name>A0A976M3K8_THEOR</name>
<evidence type="ECO:0000256" key="4">
    <source>
        <dbReference type="ARBA" id="ARBA00046432"/>
    </source>
</evidence>
<dbReference type="EMBL" id="CP056065">
    <property type="protein sequence ID" value="UKJ87712.1"/>
    <property type="molecule type" value="Genomic_DNA"/>
</dbReference>
<comment type="subunit">
    <text evidence="4">Component of the translation initiation factor 2B (eIF2B) complex which is a heterodecamer of two sets of five different subunits: alpha, beta, gamma, delta and epsilon. Subunits alpha, beta and delta comprise a regulatory subcomplex and subunits epsilon and gamma comprise a catalytic subcomplex. Within the complex, the hexameric regulatory complex resides at the center, with the two heterodimeric catalytic subcomplexes bound on opposite sides.</text>
</comment>
<dbReference type="GO" id="GO:0005851">
    <property type="term" value="C:eukaryotic translation initiation factor 2B complex"/>
    <property type="evidence" value="ECO:0007669"/>
    <property type="project" value="TreeGrafter"/>
</dbReference>
<dbReference type="PANTHER" id="PTHR45887">
    <property type="entry name" value="TRANSLATION INITIATION FACTOR EIF-2B SUBUNIT EPSILON"/>
    <property type="match status" value="1"/>
</dbReference>
<dbReference type="InterPro" id="IPR056764">
    <property type="entry name" value="LbH_EIF2B3/5"/>
</dbReference>
<evidence type="ECO:0000256" key="2">
    <source>
        <dbReference type="ARBA" id="ARBA00007878"/>
    </source>
</evidence>
<feature type="region of interest" description="Disordered" evidence="5">
    <location>
        <begin position="521"/>
        <end position="558"/>
    </location>
</feature>
<dbReference type="Pfam" id="PF25084">
    <property type="entry name" value="LbH_EIF2B"/>
    <property type="match status" value="1"/>
</dbReference>
<dbReference type="PANTHER" id="PTHR45887:SF1">
    <property type="entry name" value="TRANSLATION INITIATION FACTOR EIF-2B SUBUNIT EPSILON"/>
    <property type="match status" value="1"/>
</dbReference>
<feature type="compositionally biased region" description="Low complexity" evidence="5">
    <location>
        <begin position="524"/>
        <end position="537"/>
    </location>
</feature>